<dbReference type="PANTHER" id="PTHR42760">
    <property type="entry name" value="SHORT-CHAIN DEHYDROGENASES/REDUCTASES FAMILY MEMBER"/>
    <property type="match status" value="1"/>
</dbReference>
<dbReference type="FunFam" id="3.40.50.720:FF:000084">
    <property type="entry name" value="Short-chain dehydrogenase reductase"/>
    <property type="match status" value="1"/>
</dbReference>
<evidence type="ECO:0000256" key="2">
    <source>
        <dbReference type="ARBA" id="ARBA00023002"/>
    </source>
</evidence>
<comment type="similarity">
    <text evidence="1 3">Belongs to the short-chain dehydrogenases/reductases (SDR) family.</text>
</comment>
<proteinExistence type="inferred from homology"/>
<dbReference type="CDD" id="cd05233">
    <property type="entry name" value="SDR_c"/>
    <property type="match status" value="1"/>
</dbReference>
<dbReference type="Pfam" id="PF00106">
    <property type="entry name" value="adh_short"/>
    <property type="match status" value="1"/>
</dbReference>
<accession>A0A6N2R2W4</accession>
<organism evidence="5">
    <name type="scientific">Anaerostipes caccae</name>
    <dbReference type="NCBI Taxonomy" id="105841"/>
    <lineage>
        <taxon>Bacteria</taxon>
        <taxon>Bacillati</taxon>
        <taxon>Bacillota</taxon>
        <taxon>Clostridia</taxon>
        <taxon>Lachnospirales</taxon>
        <taxon>Lachnospiraceae</taxon>
        <taxon>Anaerostipes</taxon>
    </lineage>
</organism>
<dbReference type="GO" id="GO:0008206">
    <property type="term" value="P:bile acid metabolic process"/>
    <property type="evidence" value="ECO:0007669"/>
    <property type="project" value="UniProtKB-ARBA"/>
</dbReference>
<evidence type="ECO:0000313" key="5">
    <source>
        <dbReference type="EMBL" id="VYS74808.1"/>
    </source>
</evidence>
<feature type="domain" description="Ketoreductase" evidence="4">
    <location>
        <begin position="36"/>
        <end position="213"/>
    </location>
</feature>
<dbReference type="RefSeq" id="WP_050754270.1">
    <property type="nucleotide sequence ID" value="NZ_BAABZP010000001.1"/>
</dbReference>
<reference evidence="5" key="1">
    <citation type="submission" date="2019-11" db="EMBL/GenBank/DDBJ databases">
        <authorList>
            <person name="Feng L."/>
        </authorList>
    </citation>
    <scope>NUCLEOTIDE SEQUENCE</scope>
    <source>
        <strain evidence="5">AcaccaeLFYP115</strain>
    </source>
</reference>
<dbReference type="InterPro" id="IPR036291">
    <property type="entry name" value="NAD(P)-bd_dom_sf"/>
</dbReference>
<dbReference type="InterPro" id="IPR002347">
    <property type="entry name" value="SDR_fam"/>
</dbReference>
<dbReference type="EC" id="1.1.1.100" evidence="5"/>
<dbReference type="AlphaFoldDB" id="A0A6N2R2W4"/>
<dbReference type="PRINTS" id="PR00081">
    <property type="entry name" value="GDHRDH"/>
</dbReference>
<dbReference type="SMART" id="SM00822">
    <property type="entry name" value="PKS_KR"/>
    <property type="match status" value="1"/>
</dbReference>
<dbReference type="Gene3D" id="3.40.50.720">
    <property type="entry name" value="NAD(P)-binding Rossmann-like Domain"/>
    <property type="match status" value="1"/>
</dbReference>
<keyword evidence="2 5" id="KW-0560">Oxidoreductase</keyword>
<sequence>MNLIRRLFRKIKNMFSQKEIIPIYQPVDTNKILQNKVILITGGTGGIGFAIAKQAVASGAKVILCGTNVAKLNKLSLELGENAKSYNFDLSSLDDVENILREITSIFPENRIDILVNSAGIHGELNFLNESVEEFDKVMNINVKATYFISQAVAKQMIEKGIKGHILNVSSSSALRPASTPYQISKWAVNGITKGLADVLLPYGIIVNAIAPGPTATSMVKDVNNKNLYFEHQPSHRYATPEEIANLAIFMLSDMGNMIVGDTYYISGGSGTISYHR</sequence>
<gene>
    <name evidence="5" type="primary">fabG_1</name>
    <name evidence="5" type="ORF">ACLFYP115_00204</name>
</gene>
<dbReference type="InterPro" id="IPR057326">
    <property type="entry name" value="KR_dom"/>
</dbReference>
<evidence type="ECO:0000256" key="3">
    <source>
        <dbReference type="RuleBase" id="RU000363"/>
    </source>
</evidence>
<dbReference type="GO" id="GO:0004316">
    <property type="term" value="F:3-oxoacyl-[acyl-carrier-protein] reductase (NADPH) activity"/>
    <property type="evidence" value="ECO:0007669"/>
    <property type="project" value="UniProtKB-EC"/>
</dbReference>
<dbReference type="PRINTS" id="PR00080">
    <property type="entry name" value="SDRFAMILY"/>
</dbReference>
<protein>
    <submittedName>
        <fullName evidence="5">3-oxoacyl-[acyl-carrier-protein] reductase FabG</fullName>
        <ecNumber evidence="5">1.1.1.100</ecNumber>
    </submittedName>
</protein>
<dbReference type="EMBL" id="CACRSQ010000002">
    <property type="protein sequence ID" value="VYS74808.1"/>
    <property type="molecule type" value="Genomic_DNA"/>
</dbReference>
<dbReference type="SUPFAM" id="SSF51735">
    <property type="entry name" value="NAD(P)-binding Rossmann-fold domains"/>
    <property type="match status" value="1"/>
</dbReference>
<evidence type="ECO:0000256" key="1">
    <source>
        <dbReference type="ARBA" id="ARBA00006484"/>
    </source>
</evidence>
<evidence type="ECO:0000259" key="4">
    <source>
        <dbReference type="SMART" id="SM00822"/>
    </source>
</evidence>
<name>A0A6N2R2W4_9FIRM</name>